<evidence type="ECO:0000256" key="1">
    <source>
        <dbReference type="PROSITE-ProRule" id="PRU00325"/>
    </source>
</evidence>
<keyword evidence="1" id="KW-0863">Zinc-finger</keyword>
<keyword evidence="1" id="KW-0479">Metal-binding</keyword>
<dbReference type="EMBL" id="LN831302">
    <property type="protein sequence ID" value="CQH46025.1"/>
    <property type="molecule type" value="Genomic_DNA"/>
</dbReference>
<feature type="compositionally biased region" description="Polar residues" evidence="2">
    <location>
        <begin position="104"/>
        <end position="114"/>
    </location>
</feature>
<evidence type="ECO:0000313" key="4">
    <source>
        <dbReference type="EMBL" id="CQH46025.1"/>
    </source>
</evidence>
<evidence type="ECO:0000256" key="2">
    <source>
        <dbReference type="SAM" id="MobiDB-lite"/>
    </source>
</evidence>
<protein>
    <submittedName>
        <fullName evidence="4">SWIM zinc finger domain protein</fullName>
    </submittedName>
</protein>
<dbReference type="InterPro" id="IPR007527">
    <property type="entry name" value="Znf_SWIM"/>
</dbReference>
<proteinExistence type="predicted"/>
<organism evidence="4 5">
    <name type="scientific">Halobacterium hubeiense</name>
    <dbReference type="NCBI Taxonomy" id="1407499"/>
    <lineage>
        <taxon>Archaea</taxon>
        <taxon>Methanobacteriati</taxon>
        <taxon>Methanobacteriota</taxon>
        <taxon>Stenosarchaea group</taxon>
        <taxon>Halobacteria</taxon>
        <taxon>Halobacteriales</taxon>
        <taxon>Halobacteriaceae</taxon>
        <taxon>Halobacterium</taxon>
    </lineage>
</organism>
<dbReference type="KEGG" id="hhb:Hhub_1187"/>
<evidence type="ECO:0000259" key="3">
    <source>
        <dbReference type="PROSITE" id="PS50966"/>
    </source>
</evidence>
<dbReference type="AlphaFoldDB" id="A0A0U5GXA2"/>
<feature type="compositionally biased region" description="Basic and acidic residues" evidence="2">
    <location>
        <begin position="91"/>
        <end position="102"/>
    </location>
</feature>
<accession>A0A0U5GXA2</accession>
<keyword evidence="1" id="KW-0862">Zinc</keyword>
<evidence type="ECO:0000313" key="5">
    <source>
        <dbReference type="Proteomes" id="UP000066737"/>
    </source>
</evidence>
<feature type="region of interest" description="Disordered" evidence="2">
    <location>
        <begin position="1"/>
        <end position="20"/>
    </location>
</feature>
<dbReference type="STRING" id="1407499.HHUB_1187"/>
<sequence length="114" mass="12698">MSSQQLSAVPETVPQGIARADLEPRTKRALEEAMAVSLLEKGGCYEVQSASGNWYEVDVAEETCTCPDWEYRTPEGGCKHLRRVDVELKLGRVPRPDGRLPDQARTSLNQQRSP</sequence>
<feature type="domain" description="SWIM-type" evidence="3">
    <location>
        <begin position="55"/>
        <end position="89"/>
    </location>
</feature>
<name>A0A0U5GXA2_9EURY</name>
<reference evidence="5" key="1">
    <citation type="journal article" date="2016" name="Environ. Microbiol.">
        <title>The complete genome of a viable archaeum isolated from 123-million-year-old rock salt.</title>
        <authorList>
            <person name="Jaakkola S.T."/>
            <person name="Pfeiffer F."/>
            <person name="Ravantti J.J."/>
            <person name="Guo Q."/>
            <person name="Liu Y."/>
            <person name="Chen X."/>
            <person name="Ma H."/>
            <person name="Yang C."/>
            <person name="Oksanen H.M."/>
            <person name="Bamford D.H."/>
        </authorList>
    </citation>
    <scope>NUCLEOTIDE SEQUENCE</scope>
    <source>
        <strain evidence="5">JI20-1</strain>
    </source>
</reference>
<dbReference type="Proteomes" id="UP000066737">
    <property type="component" value="Chromosome I"/>
</dbReference>
<dbReference type="GO" id="GO:0008270">
    <property type="term" value="F:zinc ion binding"/>
    <property type="evidence" value="ECO:0007669"/>
    <property type="project" value="UniProtKB-KW"/>
</dbReference>
<keyword evidence="5" id="KW-1185">Reference proteome</keyword>
<gene>
    <name evidence="4" type="ORF">HHUB_1187</name>
</gene>
<feature type="region of interest" description="Disordered" evidence="2">
    <location>
        <begin position="91"/>
        <end position="114"/>
    </location>
</feature>
<dbReference type="PROSITE" id="PS50966">
    <property type="entry name" value="ZF_SWIM"/>
    <property type="match status" value="1"/>
</dbReference>